<dbReference type="EMBL" id="BGPR01117937">
    <property type="protein sequence ID" value="GBN11387.1"/>
    <property type="molecule type" value="Genomic_DNA"/>
</dbReference>
<evidence type="ECO:0000313" key="1">
    <source>
        <dbReference type="EMBL" id="GBN11387.1"/>
    </source>
</evidence>
<organism evidence="1 2">
    <name type="scientific">Araneus ventricosus</name>
    <name type="common">Orbweaver spider</name>
    <name type="synonym">Epeira ventricosa</name>
    <dbReference type="NCBI Taxonomy" id="182803"/>
    <lineage>
        <taxon>Eukaryota</taxon>
        <taxon>Metazoa</taxon>
        <taxon>Ecdysozoa</taxon>
        <taxon>Arthropoda</taxon>
        <taxon>Chelicerata</taxon>
        <taxon>Arachnida</taxon>
        <taxon>Araneae</taxon>
        <taxon>Araneomorphae</taxon>
        <taxon>Entelegynae</taxon>
        <taxon>Araneoidea</taxon>
        <taxon>Araneidae</taxon>
        <taxon>Araneus</taxon>
    </lineage>
</organism>
<dbReference type="Proteomes" id="UP000499080">
    <property type="component" value="Unassembled WGS sequence"/>
</dbReference>
<comment type="caution">
    <text evidence="1">The sequence shown here is derived from an EMBL/GenBank/DDBJ whole genome shotgun (WGS) entry which is preliminary data.</text>
</comment>
<reference evidence="1 2" key="1">
    <citation type="journal article" date="2019" name="Sci. Rep.">
        <title>Orb-weaving spider Araneus ventricosus genome elucidates the spidroin gene catalogue.</title>
        <authorList>
            <person name="Kono N."/>
            <person name="Nakamura H."/>
            <person name="Ohtoshi R."/>
            <person name="Moran D.A.P."/>
            <person name="Shinohara A."/>
            <person name="Yoshida Y."/>
            <person name="Fujiwara M."/>
            <person name="Mori M."/>
            <person name="Tomita M."/>
            <person name="Arakawa K."/>
        </authorList>
    </citation>
    <scope>NUCLEOTIDE SEQUENCE [LARGE SCALE GENOMIC DNA]</scope>
</reference>
<dbReference type="Gene3D" id="3.30.420.10">
    <property type="entry name" value="Ribonuclease H-like superfamily/Ribonuclease H"/>
    <property type="match status" value="1"/>
</dbReference>
<evidence type="ECO:0000313" key="2">
    <source>
        <dbReference type="Proteomes" id="UP000499080"/>
    </source>
</evidence>
<gene>
    <name evidence="1" type="ORF">AVEN_259220_1</name>
</gene>
<dbReference type="PANTHER" id="PTHR47326:SF1">
    <property type="entry name" value="HTH PSQ-TYPE DOMAIN-CONTAINING PROTEIN"/>
    <property type="match status" value="1"/>
</dbReference>
<dbReference type="AlphaFoldDB" id="A0A4Y2LDE7"/>
<dbReference type="GO" id="GO:0003676">
    <property type="term" value="F:nucleic acid binding"/>
    <property type="evidence" value="ECO:0007669"/>
    <property type="project" value="InterPro"/>
</dbReference>
<sequence>MQIVQKLQRNDGPQCVAFSVEMLSRIKNEHNFLSRIIFSEEATFHVSNKVNKHNYRIWHSENPHAVQVERNSRKINVWCVLAHDIVIGPFFFTETSVTANIYLDMLQIYAIPQMQHLQPTVIFQQDAAPPHRSTDIRAFLDTTGYGVVAQLPGHQDLQTSLHWIFSFGATPKTKSTQGRSVMLKTSVPQ</sequence>
<name>A0A4Y2LDE7_ARAVE</name>
<accession>A0A4Y2LDE7</accession>
<protein>
    <recommendedName>
        <fullName evidence="3">Tc1-like transposase DDE domain-containing protein</fullName>
    </recommendedName>
</protein>
<proteinExistence type="predicted"/>
<dbReference type="InterPro" id="IPR036397">
    <property type="entry name" value="RNaseH_sf"/>
</dbReference>
<dbReference type="PANTHER" id="PTHR47326">
    <property type="entry name" value="TRANSPOSABLE ELEMENT TC3 TRANSPOSASE-LIKE PROTEIN"/>
    <property type="match status" value="1"/>
</dbReference>
<evidence type="ECO:0008006" key="3">
    <source>
        <dbReference type="Google" id="ProtNLM"/>
    </source>
</evidence>
<keyword evidence="2" id="KW-1185">Reference proteome</keyword>